<evidence type="ECO:0000313" key="3">
    <source>
        <dbReference type="Proteomes" id="UP001055940"/>
    </source>
</evidence>
<feature type="chain" id="PRO_5046918943" evidence="1">
    <location>
        <begin position="28"/>
        <end position="197"/>
    </location>
</feature>
<dbReference type="EMBL" id="CP099837">
    <property type="protein sequence ID" value="USY22871.1"/>
    <property type="molecule type" value="Genomic_DNA"/>
</dbReference>
<keyword evidence="1" id="KW-0732">Signal</keyword>
<evidence type="ECO:0000256" key="1">
    <source>
        <dbReference type="SAM" id="SignalP"/>
    </source>
</evidence>
<gene>
    <name evidence="2" type="ORF">NE857_15400</name>
</gene>
<sequence>MPKSVFTATTGLLLAGGILLAGPGVAAADDGSDSPEKGCAALSSDDSANVYTDDDKKAAKDLNGRLSDDMAGHMDGHRASCARGVVETAKERGLDEKAASIAMATVIVETHLENLTGGDRDSVGLYQQRDHYGSAESRLDVAWATDAFFDELENVYPNESWNDASIGVVAQDVQRSAYPDRYGYQADDAKVIVDYFW</sequence>
<reference evidence="2" key="1">
    <citation type="submission" date="2022-06" db="EMBL/GenBank/DDBJ databases">
        <authorList>
            <person name="Ping M."/>
        </authorList>
    </citation>
    <scope>NUCLEOTIDE SEQUENCE</scope>
    <source>
        <strain evidence="2">JCM11759T</strain>
    </source>
</reference>
<evidence type="ECO:0000313" key="2">
    <source>
        <dbReference type="EMBL" id="USY22871.1"/>
    </source>
</evidence>
<dbReference type="RefSeq" id="WP_254421620.1">
    <property type="nucleotide sequence ID" value="NZ_BAAAJB010000027.1"/>
</dbReference>
<dbReference type="Proteomes" id="UP001055940">
    <property type="component" value="Chromosome"/>
</dbReference>
<organism evidence="2 3">
    <name type="scientific">Nocardiopsis exhalans</name>
    <dbReference type="NCBI Taxonomy" id="163604"/>
    <lineage>
        <taxon>Bacteria</taxon>
        <taxon>Bacillati</taxon>
        <taxon>Actinomycetota</taxon>
        <taxon>Actinomycetes</taxon>
        <taxon>Streptosporangiales</taxon>
        <taxon>Nocardiopsidaceae</taxon>
        <taxon>Nocardiopsis</taxon>
    </lineage>
</organism>
<accession>A0ABY5DI72</accession>
<feature type="signal peptide" evidence="1">
    <location>
        <begin position="1"/>
        <end position="27"/>
    </location>
</feature>
<proteinExistence type="predicted"/>
<name>A0ABY5DI72_9ACTN</name>
<protein>
    <submittedName>
        <fullName evidence="2">Uncharacterized protein</fullName>
    </submittedName>
</protein>
<keyword evidence="3" id="KW-1185">Reference proteome</keyword>